<proteinExistence type="inferred from homology"/>
<reference evidence="20 21" key="1">
    <citation type="submission" date="2017-10" db="EMBL/GenBank/DDBJ databases">
        <title>Complete genome sequence of Collinsella aerofaciens isolated from the gut of a healthy adult Indian.</title>
        <authorList>
            <person name="Bag S."/>
            <person name="Ghosh T.S."/>
            <person name="Das B."/>
        </authorList>
    </citation>
    <scope>NUCLEOTIDE SEQUENCE [LARGE SCALE GENOMIC DNA]</scope>
    <source>
        <strain evidence="21">indica</strain>
    </source>
</reference>
<evidence type="ECO:0000256" key="16">
    <source>
        <dbReference type="PIRSR" id="PIRSR000114-3"/>
    </source>
</evidence>
<feature type="binding site" evidence="13">
    <location>
        <position position="31"/>
    </location>
    <ligand>
        <name>NADPH</name>
        <dbReference type="ChEBI" id="CHEBI:57783"/>
    </ligand>
</feature>
<dbReference type="SUPFAM" id="SSF48179">
    <property type="entry name" value="6-phosphogluconate dehydrogenase C-terminal domain-like"/>
    <property type="match status" value="1"/>
</dbReference>
<sequence length="335" mass="35550">MNVALIGSGSWGTAVAGLAAARAERVTMWAHSEQTATGINGEHRNPRYLVGYELPDNVVATTELAQELYGADAIIFAVPSTHLRDVCRQTAPFIDAETPVLCLTKGIEPESGLLMSEVIASEIGNERRVAALSGPNHAEEICRGGLSAAVIASVDQQVGETFKELLLSTAFRIYLSQDMTGVEVCGAMKNVIAIVCGISAGSGAGDNTLALIMTRGLAEISRLVHARGGQAMTCMGLAGMGDLIATCTSEHSRNRTFGYEFAHGVSLDEYQTRTHMVVEGAVAARSVSELARSLGVDIPLTFAVEQTLYNGVTLDRALEILTDRVPSQEFYGLTD</sequence>
<keyword evidence="3 13" id="KW-0521">NADP</keyword>
<feature type="binding site" evidence="13">
    <location>
        <position position="277"/>
    </location>
    <ligand>
        <name>NADPH</name>
        <dbReference type="ChEBI" id="CHEBI:57783"/>
    </ligand>
</feature>
<comment type="caution">
    <text evidence="13">Lacks conserved residue(s) required for the propagation of feature annotation.</text>
</comment>
<evidence type="ECO:0000313" key="21">
    <source>
        <dbReference type="Proteomes" id="UP000225608"/>
    </source>
</evidence>
<evidence type="ECO:0000256" key="12">
    <source>
        <dbReference type="ARBA" id="ARBA00080511"/>
    </source>
</evidence>
<keyword evidence="8 13" id="KW-1208">Phospholipid metabolism</keyword>
<evidence type="ECO:0000256" key="1">
    <source>
        <dbReference type="ARBA" id="ARBA00011009"/>
    </source>
</evidence>
<dbReference type="FunFam" id="3.40.50.720:FF:000019">
    <property type="entry name" value="Glycerol-3-phosphate dehydrogenase [NAD(P)+]"/>
    <property type="match status" value="1"/>
</dbReference>
<evidence type="ECO:0000313" key="20">
    <source>
        <dbReference type="EMBL" id="ATP53600.1"/>
    </source>
</evidence>
<feature type="binding site" evidence="13">
    <location>
        <position position="134"/>
    </location>
    <ligand>
        <name>sn-glycerol 3-phosphate</name>
        <dbReference type="ChEBI" id="CHEBI:57597"/>
    </ligand>
</feature>
<feature type="binding site" evidence="13">
    <location>
        <position position="253"/>
    </location>
    <ligand>
        <name>sn-glycerol 3-phosphate</name>
        <dbReference type="ChEBI" id="CHEBI:57597"/>
    </ligand>
</feature>
<feature type="active site" description="Proton acceptor" evidence="13 14">
    <location>
        <position position="189"/>
    </location>
</feature>
<feature type="binding site" evidence="13">
    <location>
        <position position="105"/>
    </location>
    <ligand>
        <name>sn-glycerol 3-phosphate</name>
        <dbReference type="ChEBI" id="CHEBI:57597"/>
    </ligand>
</feature>
<dbReference type="PRINTS" id="PR00077">
    <property type="entry name" value="GPDHDRGNASE"/>
</dbReference>
<dbReference type="InterPro" id="IPR008927">
    <property type="entry name" value="6-PGluconate_DH-like_C_sf"/>
</dbReference>
<feature type="binding site" evidence="13">
    <location>
        <position position="10"/>
    </location>
    <ligand>
        <name>NADPH</name>
        <dbReference type="ChEBI" id="CHEBI:57783"/>
    </ligand>
</feature>
<gene>
    <name evidence="13" type="primary">gpsA</name>
    <name evidence="20" type="ORF">CSV91_03045</name>
</gene>
<dbReference type="InterPro" id="IPR006109">
    <property type="entry name" value="G3P_DH_NAD-dep_C"/>
</dbReference>
<comment type="similarity">
    <text evidence="1 13 17">Belongs to the NAD-dependent glycerol-3-phosphate dehydrogenase family.</text>
</comment>
<evidence type="ECO:0000259" key="18">
    <source>
        <dbReference type="Pfam" id="PF01210"/>
    </source>
</evidence>
<feature type="binding site" evidence="15">
    <location>
        <begin position="253"/>
        <end position="254"/>
    </location>
    <ligand>
        <name>substrate</name>
    </ligand>
</feature>
<comment type="function">
    <text evidence="13">Catalyzes the reduction of the glycolytic intermediate dihydroxyacetone phosphate (DHAP) to sn-glycerol 3-phosphate (G3P), the key precursor for phospholipid synthesis.</text>
</comment>
<feature type="binding site" evidence="13">
    <location>
        <position position="253"/>
    </location>
    <ligand>
        <name>NADPH</name>
        <dbReference type="ChEBI" id="CHEBI:57783"/>
    </ligand>
</feature>
<evidence type="ECO:0000256" key="13">
    <source>
        <dbReference type="HAMAP-Rule" id="MF_00394"/>
    </source>
</evidence>
<comment type="catalytic activity">
    <reaction evidence="9">
        <text>sn-glycerol 3-phosphate + NADP(+) = dihydroxyacetone phosphate + NADPH + H(+)</text>
        <dbReference type="Rhea" id="RHEA:11096"/>
        <dbReference type="ChEBI" id="CHEBI:15378"/>
        <dbReference type="ChEBI" id="CHEBI:57597"/>
        <dbReference type="ChEBI" id="CHEBI:57642"/>
        <dbReference type="ChEBI" id="CHEBI:57783"/>
        <dbReference type="ChEBI" id="CHEBI:58349"/>
        <dbReference type="EC" id="1.1.1.94"/>
    </reaction>
    <physiologicalReaction direction="right-to-left" evidence="9">
        <dbReference type="Rhea" id="RHEA:11098"/>
    </physiologicalReaction>
</comment>
<comment type="catalytic activity">
    <reaction evidence="13">
        <text>sn-glycerol 3-phosphate + NAD(+) = dihydroxyacetone phosphate + NADH + H(+)</text>
        <dbReference type="Rhea" id="RHEA:11092"/>
        <dbReference type="ChEBI" id="CHEBI:15378"/>
        <dbReference type="ChEBI" id="CHEBI:57540"/>
        <dbReference type="ChEBI" id="CHEBI:57597"/>
        <dbReference type="ChEBI" id="CHEBI:57642"/>
        <dbReference type="ChEBI" id="CHEBI:57945"/>
        <dbReference type="EC" id="1.1.1.94"/>
    </reaction>
</comment>
<keyword evidence="6 13" id="KW-0443">Lipid metabolism</keyword>
<dbReference type="PANTHER" id="PTHR11728:SF1">
    <property type="entry name" value="GLYCEROL-3-PHOSPHATE DEHYDROGENASE [NAD(+)] 2, CHLOROPLASTIC"/>
    <property type="match status" value="1"/>
</dbReference>
<evidence type="ECO:0000256" key="7">
    <source>
        <dbReference type="ARBA" id="ARBA00023209"/>
    </source>
</evidence>
<evidence type="ECO:0000256" key="6">
    <source>
        <dbReference type="ARBA" id="ARBA00023098"/>
    </source>
</evidence>
<dbReference type="InterPro" id="IPR011128">
    <property type="entry name" value="G3P_DH_NAD-dep_N"/>
</dbReference>
<dbReference type="Gene3D" id="3.40.50.720">
    <property type="entry name" value="NAD(P)-binding Rossmann-like Domain"/>
    <property type="match status" value="1"/>
</dbReference>
<feature type="binding site" evidence="13">
    <location>
        <position position="48"/>
    </location>
    <ligand>
        <name>NADPH</name>
        <dbReference type="ChEBI" id="CHEBI:57783"/>
    </ligand>
</feature>
<dbReference type="GO" id="GO:0006650">
    <property type="term" value="P:glycerophospholipid metabolic process"/>
    <property type="evidence" value="ECO:0007669"/>
    <property type="project" value="UniProtKB-UniRule"/>
</dbReference>
<organism evidence="20 21">
    <name type="scientific">Collinsella aerofaciens</name>
    <dbReference type="NCBI Taxonomy" id="74426"/>
    <lineage>
        <taxon>Bacteria</taxon>
        <taxon>Bacillati</taxon>
        <taxon>Actinomycetota</taxon>
        <taxon>Coriobacteriia</taxon>
        <taxon>Coriobacteriales</taxon>
        <taxon>Coriobacteriaceae</taxon>
        <taxon>Collinsella</taxon>
    </lineage>
</organism>
<comment type="pathway">
    <text evidence="13">Membrane lipid metabolism; glycerophospholipid metabolism.</text>
</comment>
<keyword evidence="13" id="KW-0963">Cytoplasm</keyword>
<dbReference type="Gene3D" id="1.10.1040.10">
    <property type="entry name" value="N-(1-d-carboxylethyl)-l-norvaline Dehydrogenase, domain 2"/>
    <property type="match status" value="1"/>
</dbReference>
<dbReference type="NCBIfam" id="NF000942">
    <property type="entry name" value="PRK00094.1-4"/>
    <property type="match status" value="1"/>
</dbReference>
<dbReference type="UniPathway" id="UPA00940"/>
<name>A0A2D1TW84_9ACTN</name>
<dbReference type="HAMAP" id="MF_00394">
    <property type="entry name" value="NAD_Glyc3P_dehydrog"/>
    <property type="match status" value="1"/>
</dbReference>
<dbReference type="KEGG" id="caer:CSV91_03045"/>
<dbReference type="GO" id="GO:0141152">
    <property type="term" value="F:glycerol-3-phosphate dehydrogenase (NAD+) activity"/>
    <property type="evidence" value="ECO:0007669"/>
    <property type="project" value="RHEA"/>
</dbReference>
<dbReference type="GO" id="GO:0046167">
    <property type="term" value="P:glycerol-3-phosphate biosynthetic process"/>
    <property type="evidence" value="ECO:0007669"/>
    <property type="project" value="UniProtKB-UniRule"/>
</dbReference>
<feature type="binding site" evidence="13">
    <location>
        <position position="105"/>
    </location>
    <ligand>
        <name>NADPH</name>
        <dbReference type="ChEBI" id="CHEBI:57783"/>
    </ligand>
</feature>
<dbReference type="GO" id="GO:0141153">
    <property type="term" value="F:glycerol-3-phosphate dehydrogenase (NADP+) activity"/>
    <property type="evidence" value="ECO:0007669"/>
    <property type="project" value="RHEA"/>
</dbReference>
<dbReference type="InterPro" id="IPR013328">
    <property type="entry name" value="6PGD_dom2"/>
</dbReference>
<feature type="binding site" evidence="13">
    <location>
        <position position="242"/>
    </location>
    <ligand>
        <name>sn-glycerol 3-phosphate</name>
        <dbReference type="ChEBI" id="CHEBI:57597"/>
    </ligand>
</feature>
<evidence type="ECO:0000256" key="10">
    <source>
        <dbReference type="ARBA" id="ARBA00066687"/>
    </source>
</evidence>
<dbReference type="GO" id="GO:0005975">
    <property type="term" value="P:carbohydrate metabolic process"/>
    <property type="evidence" value="ECO:0007669"/>
    <property type="project" value="InterPro"/>
</dbReference>
<dbReference type="AlphaFoldDB" id="A0A2D1TW84"/>
<dbReference type="GO" id="GO:0051287">
    <property type="term" value="F:NAD binding"/>
    <property type="evidence" value="ECO:0007669"/>
    <property type="project" value="InterPro"/>
</dbReference>
<evidence type="ECO:0000256" key="8">
    <source>
        <dbReference type="ARBA" id="ARBA00023264"/>
    </source>
</evidence>
<dbReference type="Pfam" id="PF07479">
    <property type="entry name" value="NAD_Gly3P_dh_C"/>
    <property type="match status" value="1"/>
</dbReference>
<dbReference type="EMBL" id="CP024160">
    <property type="protein sequence ID" value="ATP53600.1"/>
    <property type="molecule type" value="Genomic_DNA"/>
</dbReference>
<feature type="binding site" evidence="13">
    <location>
        <position position="252"/>
    </location>
    <ligand>
        <name>sn-glycerol 3-phosphate</name>
        <dbReference type="ChEBI" id="CHEBI:57597"/>
    </ligand>
</feature>
<dbReference type="PIRSF" id="PIRSF000114">
    <property type="entry name" value="Glycerol-3-P_dh"/>
    <property type="match status" value="1"/>
</dbReference>
<accession>A0A2D1TW84</accession>
<dbReference type="RefSeq" id="WP_099431762.1">
    <property type="nucleotide sequence ID" value="NZ_CP024160.1"/>
</dbReference>
<feature type="binding site" evidence="13">
    <location>
        <position position="279"/>
    </location>
    <ligand>
        <name>NADPH</name>
        <dbReference type="ChEBI" id="CHEBI:57783"/>
    </ligand>
</feature>
<keyword evidence="5 13" id="KW-0520">NAD</keyword>
<evidence type="ECO:0000256" key="14">
    <source>
        <dbReference type="PIRSR" id="PIRSR000114-1"/>
    </source>
</evidence>
<feature type="binding site" evidence="13">
    <location>
        <position position="138"/>
    </location>
    <ligand>
        <name>NADPH</name>
        <dbReference type="ChEBI" id="CHEBI:57783"/>
    </ligand>
</feature>
<evidence type="ECO:0000256" key="11">
    <source>
        <dbReference type="ARBA" id="ARBA00069372"/>
    </source>
</evidence>
<dbReference type="InterPro" id="IPR006168">
    <property type="entry name" value="G3P_DH_NAD-dep"/>
</dbReference>
<feature type="binding site" evidence="13">
    <location>
        <position position="254"/>
    </location>
    <ligand>
        <name>sn-glycerol 3-phosphate</name>
        <dbReference type="ChEBI" id="CHEBI:57597"/>
    </ligand>
</feature>
<evidence type="ECO:0000256" key="5">
    <source>
        <dbReference type="ARBA" id="ARBA00023027"/>
    </source>
</evidence>
<feature type="domain" description="Glycerol-3-phosphate dehydrogenase NAD-dependent N-terminal" evidence="18">
    <location>
        <begin position="3"/>
        <end position="157"/>
    </location>
</feature>
<evidence type="ECO:0000256" key="15">
    <source>
        <dbReference type="PIRSR" id="PIRSR000114-2"/>
    </source>
</evidence>
<dbReference type="NCBIfam" id="NF000940">
    <property type="entry name" value="PRK00094.1-2"/>
    <property type="match status" value="1"/>
</dbReference>
<dbReference type="Proteomes" id="UP000225608">
    <property type="component" value="Chromosome"/>
</dbReference>
<dbReference type="FunFam" id="1.10.1040.10:FF:000001">
    <property type="entry name" value="Glycerol-3-phosphate dehydrogenase [NAD(P)+]"/>
    <property type="match status" value="1"/>
</dbReference>
<dbReference type="GO" id="GO:0046168">
    <property type="term" value="P:glycerol-3-phosphate catabolic process"/>
    <property type="evidence" value="ECO:0007669"/>
    <property type="project" value="InterPro"/>
</dbReference>
<feature type="binding site" evidence="13">
    <location>
        <position position="11"/>
    </location>
    <ligand>
        <name>NADPH</name>
        <dbReference type="ChEBI" id="CHEBI:57783"/>
    </ligand>
</feature>
<keyword evidence="2 13" id="KW-0444">Lipid biosynthesis</keyword>
<keyword evidence="4 13" id="KW-0560">Oxidoreductase</keyword>
<feature type="binding site" evidence="16">
    <location>
        <begin position="7"/>
        <end position="12"/>
    </location>
    <ligand>
        <name>NAD(+)</name>
        <dbReference type="ChEBI" id="CHEBI:57540"/>
    </ligand>
</feature>
<feature type="domain" description="Glycerol-3-phosphate dehydrogenase NAD-dependent C-terminal" evidence="19">
    <location>
        <begin position="178"/>
        <end position="318"/>
    </location>
</feature>
<comment type="subcellular location">
    <subcellularLocation>
        <location evidence="13">Cytoplasm</location>
    </subcellularLocation>
</comment>
<evidence type="ECO:0000256" key="17">
    <source>
        <dbReference type="RuleBase" id="RU000437"/>
    </source>
</evidence>
<evidence type="ECO:0000259" key="19">
    <source>
        <dbReference type="Pfam" id="PF07479"/>
    </source>
</evidence>
<evidence type="ECO:0000256" key="4">
    <source>
        <dbReference type="ARBA" id="ARBA00023002"/>
    </source>
</evidence>
<dbReference type="GO" id="GO:0005829">
    <property type="term" value="C:cytosol"/>
    <property type="evidence" value="ECO:0007669"/>
    <property type="project" value="TreeGrafter"/>
</dbReference>
<evidence type="ECO:0000256" key="3">
    <source>
        <dbReference type="ARBA" id="ARBA00022857"/>
    </source>
</evidence>
<protein>
    <recommendedName>
        <fullName evidence="11 13">Glycerol-3-phosphate dehydrogenase [NAD(P)+]</fullName>
        <ecNumber evidence="10 13">1.1.1.94</ecNumber>
    </recommendedName>
    <alternativeName>
        <fullName evidence="13">NAD(P)(+)-dependent glycerol-3-phosphate dehydrogenase</fullName>
    </alternativeName>
    <alternativeName>
        <fullName evidence="12 13">NAD(P)H-dependent dihydroxyacetone-phosphate reductase</fullName>
    </alternativeName>
</protein>
<dbReference type="PANTHER" id="PTHR11728">
    <property type="entry name" value="GLYCEROL-3-PHOSPHATE DEHYDROGENASE"/>
    <property type="match status" value="1"/>
</dbReference>
<feature type="binding site" evidence="15">
    <location>
        <position position="105"/>
    </location>
    <ligand>
        <name>substrate</name>
    </ligand>
</feature>
<keyword evidence="7 13" id="KW-0594">Phospholipid biosynthesis</keyword>
<feature type="binding site" evidence="16">
    <location>
        <position position="253"/>
    </location>
    <ligand>
        <name>NAD(+)</name>
        <dbReference type="ChEBI" id="CHEBI:57540"/>
    </ligand>
</feature>
<evidence type="ECO:0000256" key="2">
    <source>
        <dbReference type="ARBA" id="ARBA00022516"/>
    </source>
</evidence>
<dbReference type="SUPFAM" id="SSF51735">
    <property type="entry name" value="NAD(P)-binding Rossmann-fold domains"/>
    <property type="match status" value="1"/>
</dbReference>
<dbReference type="GO" id="GO:0008654">
    <property type="term" value="P:phospholipid biosynthetic process"/>
    <property type="evidence" value="ECO:0007669"/>
    <property type="project" value="UniProtKB-KW"/>
</dbReference>
<dbReference type="InterPro" id="IPR036291">
    <property type="entry name" value="NAD(P)-bd_dom_sf"/>
</dbReference>
<keyword evidence="13" id="KW-0547">Nucleotide-binding</keyword>
<feature type="binding site" evidence="13">
    <location>
        <position position="189"/>
    </location>
    <ligand>
        <name>sn-glycerol 3-phosphate</name>
        <dbReference type="ChEBI" id="CHEBI:57597"/>
    </ligand>
</feature>
<dbReference type="EC" id="1.1.1.94" evidence="10 13"/>
<dbReference type="Pfam" id="PF01210">
    <property type="entry name" value="NAD_Gly3P_dh_N"/>
    <property type="match status" value="1"/>
</dbReference>
<feature type="binding site" evidence="16">
    <location>
        <position position="138"/>
    </location>
    <ligand>
        <name>NAD(+)</name>
        <dbReference type="ChEBI" id="CHEBI:57540"/>
    </ligand>
</feature>
<evidence type="ECO:0000256" key="9">
    <source>
        <dbReference type="ARBA" id="ARBA00052716"/>
    </source>
</evidence>